<dbReference type="AlphaFoldDB" id="A0A6F8T7C1"/>
<reference evidence="2" key="1">
    <citation type="journal article" date="2020" name="Microbiol. Resour. Announc.">
        <title>Complete Genome Sequence of Novel Psychrotolerant Legionella Strain TUM19329, Isolated from Antarctic Lake Sediment.</title>
        <authorList>
            <person name="Shimada S."/>
            <person name="Nakai R."/>
            <person name="Aoki K."/>
            <person name="Shimoeda N."/>
            <person name="Ohno G."/>
            <person name="Miyazaki Y."/>
            <person name="Kudoh S."/>
            <person name="Imura S."/>
            <person name="Watanabe K."/>
            <person name="Ishii Y."/>
            <person name="Tateda K."/>
        </authorList>
    </citation>
    <scope>NUCLEOTIDE SEQUENCE [LARGE SCALE GENOMIC DNA]</scope>
    <source>
        <strain evidence="2">TUM19329</strain>
    </source>
</reference>
<evidence type="ECO:0000313" key="3">
    <source>
        <dbReference type="Proteomes" id="UP000502894"/>
    </source>
</evidence>
<gene>
    <name evidence="2" type="ORF">TUM19329_29450</name>
</gene>
<evidence type="ECO:0000313" key="2">
    <source>
        <dbReference type="EMBL" id="BCA96584.1"/>
    </source>
</evidence>
<dbReference type="EMBL" id="AP022839">
    <property type="protein sequence ID" value="BCA96584.1"/>
    <property type="molecule type" value="Genomic_DNA"/>
</dbReference>
<dbReference type="Proteomes" id="UP000502894">
    <property type="component" value="Chromosome"/>
</dbReference>
<feature type="region of interest" description="Disordered" evidence="1">
    <location>
        <begin position="50"/>
        <end position="86"/>
    </location>
</feature>
<accession>A0A6F8T7C1</accession>
<dbReference type="KEGG" id="lant:TUM19329_29450"/>
<keyword evidence="3" id="KW-1185">Reference proteome</keyword>
<proteinExistence type="predicted"/>
<protein>
    <submittedName>
        <fullName evidence="2">Uncharacterized protein</fullName>
    </submittedName>
</protein>
<feature type="compositionally biased region" description="Basic and acidic residues" evidence="1">
    <location>
        <begin position="58"/>
        <end position="72"/>
    </location>
</feature>
<evidence type="ECO:0000256" key="1">
    <source>
        <dbReference type="SAM" id="MobiDB-lite"/>
    </source>
</evidence>
<dbReference type="RefSeq" id="WP_173237858.1">
    <property type="nucleotide sequence ID" value="NZ_AP022839.1"/>
</dbReference>
<sequence length="249" mass="28241">MILDKKRATLNNTIQLGIPKGLVAQRRADLIAAKFSGYAAVKSDEMSVVTRSESTQSDSRRTLNHLTKERPAVPHKPPSRRPRKLNETREFFFTEKLENRNEVNDSPLTTSLATLLKNAISVALSCYREHYQNGTHPRQPNGWFSLWRHGAVGQEKAKEVCVTIQEQETCNTLLDKLHFFFNSPGTRYENHSFASYLLDELDKLLHHISLPGCKVEGTSYDKNSWLVVAAQLEKVVPVEEKIGNTIRPS</sequence>
<organism evidence="2 3">
    <name type="scientific">Legionella antarctica</name>
    <dbReference type="NCBI Taxonomy" id="2708020"/>
    <lineage>
        <taxon>Bacteria</taxon>
        <taxon>Pseudomonadati</taxon>
        <taxon>Pseudomonadota</taxon>
        <taxon>Gammaproteobacteria</taxon>
        <taxon>Legionellales</taxon>
        <taxon>Legionellaceae</taxon>
        <taxon>Legionella</taxon>
    </lineage>
</organism>
<name>A0A6F8T7C1_9GAMM</name>